<dbReference type="GO" id="GO:0004722">
    <property type="term" value="F:protein serine/threonine phosphatase activity"/>
    <property type="evidence" value="ECO:0007669"/>
    <property type="project" value="InterPro"/>
</dbReference>
<dbReference type="Proteomes" id="UP000760860">
    <property type="component" value="Unassembled WGS sequence"/>
</dbReference>
<dbReference type="EMBL" id="RCMG01000895">
    <property type="protein sequence ID" value="KAG2843098.1"/>
    <property type="molecule type" value="Genomic_DNA"/>
</dbReference>
<dbReference type="EMBL" id="RCMK01000911">
    <property type="protein sequence ID" value="KAG2908063.1"/>
    <property type="molecule type" value="Genomic_DNA"/>
</dbReference>
<sequence length="475" mass="52484">MSSRASYPICLQSQSKSSGLAANVAVSGISNIGGADNRENQDAFFTFYDPTNAVLVVGVFDGHGRDTGRDVAHTAKRYFEAQFQGYSHEDYARLERDPEEFFQHLFASCHQVLKCMLRDLYERAGHSVEEKQPGGFLIRHNWYTGTMASVRGGTTATIVVILNGGQKIYSANVGDSAVLLTSMGPALHADDVKVYGNDGADLHRQNKSHHSEDELDNNSTPRSDLLLLSGNHSPESTTEFFRARSARCSSLDPTLPTLRFVYDSSEPKSRRLPIFTMTSKGDLHCNSSGDYYKNVRDEWATVVATPFNSLFPDALAFTRSLGDFQMHSYGVSCEPTVVELSLEHIVTRYLGLAIQAVGNQENNHTSSTYGVDEDRTSYGYASSNNSENSSEQNFMVVVATDGIWDNWKYRDLHSFLSDANGNKNLHQQSEVSGDHPPVDAIVSSLLDANLQRASNYFGDHADNMTAVLCNFSWKA</sequence>
<dbReference type="InterPro" id="IPR001932">
    <property type="entry name" value="PPM-type_phosphatase-like_dom"/>
</dbReference>
<dbReference type="STRING" id="29920.A0A329RHS8"/>
<evidence type="ECO:0000256" key="1">
    <source>
        <dbReference type="ARBA" id="ARBA00004170"/>
    </source>
</evidence>
<dbReference type="Proteomes" id="UP000736787">
    <property type="component" value="Unassembled WGS sequence"/>
</dbReference>
<feature type="region of interest" description="Disordered" evidence="6">
    <location>
        <begin position="198"/>
        <end position="229"/>
    </location>
</feature>
<accession>A0A329RHS8</accession>
<name>A0A329RHS8_9STRA</name>
<evidence type="ECO:0000313" key="15">
    <source>
        <dbReference type="Proteomes" id="UP000251314"/>
    </source>
</evidence>
<dbReference type="VEuPathDB" id="FungiDB:PC110_g19383"/>
<dbReference type="PROSITE" id="PS01032">
    <property type="entry name" value="PPM_1"/>
    <property type="match status" value="1"/>
</dbReference>
<dbReference type="PROSITE" id="PS51746">
    <property type="entry name" value="PPM_2"/>
    <property type="match status" value="1"/>
</dbReference>
<evidence type="ECO:0000313" key="14">
    <source>
        <dbReference type="EMBL" id="RAW24187.1"/>
    </source>
</evidence>
<comment type="similarity">
    <text evidence="5">Belongs to the PP2C family.</text>
</comment>
<keyword evidence="4 5" id="KW-0904">Protein phosphatase</keyword>
<reference evidence="13" key="3">
    <citation type="submission" date="2021-01" db="EMBL/GenBank/DDBJ databases">
        <title>Phytophthora aleatoria, a newly-described species from Pinus radiata is distinct from Phytophthora cactorum isolates based on comparative genomics.</title>
        <authorList>
            <person name="Mcdougal R."/>
            <person name="Panda P."/>
            <person name="Williams N."/>
            <person name="Studholme D.J."/>
        </authorList>
    </citation>
    <scope>NUCLEOTIDE SEQUENCE</scope>
    <source>
        <strain evidence="13">NZFS 3830</strain>
    </source>
</reference>
<evidence type="ECO:0000259" key="7">
    <source>
        <dbReference type="PROSITE" id="PS51746"/>
    </source>
</evidence>
<dbReference type="Proteomes" id="UP000735874">
    <property type="component" value="Unassembled WGS sequence"/>
</dbReference>
<comment type="caution">
    <text evidence="14">The sequence shown here is derived from an EMBL/GenBank/DDBJ whole genome shotgun (WGS) entry which is preliminary data.</text>
</comment>
<dbReference type="Proteomes" id="UP000697107">
    <property type="component" value="Unassembled WGS sequence"/>
</dbReference>
<dbReference type="GO" id="GO:0016020">
    <property type="term" value="C:membrane"/>
    <property type="evidence" value="ECO:0007669"/>
    <property type="project" value="UniProtKB-SubCell"/>
</dbReference>
<comment type="subcellular location">
    <subcellularLocation>
        <location evidence="1">Membrane</location>
        <topology evidence="1">Peripheral membrane protein</topology>
    </subcellularLocation>
</comment>
<keyword evidence="15" id="KW-1185">Reference proteome</keyword>
<dbReference type="OrthoDB" id="10264738at2759"/>
<dbReference type="PANTHER" id="PTHR13832">
    <property type="entry name" value="PROTEIN PHOSPHATASE 2C"/>
    <property type="match status" value="1"/>
</dbReference>
<feature type="domain" description="PPM-type phosphatase" evidence="7">
    <location>
        <begin position="26"/>
        <end position="471"/>
    </location>
</feature>
<proteinExistence type="inferred from homology"/>
<dbReference type="Gene3D" id="3.60.40.10">
    <property type="entry name" value="PPM-type phosphatase domain"/>
    <property type="match status" value="1"/>
</dbReference>
<gene>
    <name evidence="13" type="ORF">JG687_00014168</name>
    <name evidence="14" type="ORF">PC110_g19383</name>
    <name evidence="8" type="ORF">PC113_g18666</name>
    <name evidence="9" type="ORF">PC115_g18116</name>
    <name evidence="10" type="ORF">PC117_g20054</name>
    <name evidence="11" type="ORF">PC118_g18149</name>
    <name evidence="12" type="ORF">PC129_g16767</name>
</gene>
<dbReference type="SMART" id="SM00332">
    <property type="entry name" value="PP2Cc"/>
    <property type="match status" value="1"/>
</dbReference>
<dbReference type="EMBL" id="RCMI01000913">
    <property type="protein sequence ID" value="KAG2894522.1"/>
    <property type="molecule type" value="Genomic_DNA"/>
</dbReference>
<dbReference type="Proteomes" id="UP000774804">
    <property type="component" value="Unassembled WGS sequence"/>
</dbReference>
<evidence type="ECO:0000256" key="2">
    <source>
        <dbReference type="ARBA" id="ARBA00022723"/>
    </source>
</evidence>
<keyword evidence="2" id="KW-0479">Metal-binding</keyword>
<evidence type="ECO:0000313" key="10">
    <source>
        <dbReference type="EMBL" id="KAG2908063.1"/>
    </source>
</evidence>
<dbReference type="Proteomes" id="UP000251314">
    <property type="component" value="Unassembled WGS sequence"/>
</dbReference>
<dbReference type="EMBL" id="RCMV01000858">
    <property type="protein sequence ID" value="KAG3212270.1"/>
    <property type="molecule type" value="Genomic_DNA"/>
</dbReference>
<dbReference type="PANTHER" id="PTHR13832:SF699">
    <property type="entry name" value="INTEGRIN-LINKED KINASE-ASSOCIATED SERINE_THREONINE PHOSPHATASE 2C"/>
    <property type="match status" value="1"/>
</dbReference>
<dbReference type="InterPro" id="IPR036457">
    <property type="entry name" value="PPM-type-like_dom_sf"/>
</dbReference>
<evidence type="ECO:0000313" key="13">
    <source>
        <dbReference type="EMBL" id="KAG6950566.1"/>
    </source>
</evidence>
<keyword evidence="3 5" id="KW-0378">Hydrolase</keyword>
<evidence type="ECO:0000313" key="11">
    <source>
        <dbReference type="EMBL" id="KAG2968209.1"/>
    </source>
</evidence>
<evidence type="ECO:0000256" key="3">
    <source>
        <dbReference type="ARBA" id="ARBA00022801"/>
    </source>
</evidence>
<dbReference type="InterPro" id="IPR015655">
    <property type="entry name" value="PP2C"/>
</dbReference>
<dbReference type="EMBL" id="RCML01000878">
    <property type="protein sequence ID" value="KAG2968209.1"/>
    <property type="molecule type" value="Genomic_DNA"/>
</dbReference>
<feature type="compositionally biased region" description="Basic and acidic residues" evidence="6">
    <location>
        <begin position="200"/>
        <end position="212"/>
    </location>
</feature>
<dbReference type="Proteomes" id="UP000688947">
    <property type="component" value="Unassembled WGS sequence"/>
</dbReference>
<dbReference type="EMBL" id="JAENGZ010001114">
    <property type="protein sequence ID" value="KAG6950566.1"/>
    <property type="molecule type" value="Genomic_DNA"/>
</dbReference>
<evidence type="ECO:0000313" key="12">
    <source>
        <dbReference type="EMBL" id="KAG3212270.1"/>
    </source>
</evidence>
<dbReference type="InterPro" id="IPR000222">
    <property type="entry name" value="PP2C_BS"/>
</dbReference>
<evidence type="ECO:0000313" key="8">
    <source>
        <dbReference type="EMBL" id="KAG2843098.1"/>
    </source>
</evidence>
<organism evidence="14 15">
    <name type="scientific">Phytophthora cactorum</name>
    <dbReference type="NCBI Taxonomy" id="29920"/>
    <lineage>
        <taxon>Eukaryota</taxon>
        <taxon>Sar</taxon>
        <taxon>Stramenopiles</taxon>
        <taxon>Oomycota</taxon>
        <taxon>Peronosporomycetes</taxon>
        <taxon>Peronosporales</taxon>
        <taxon>Peronosporaceae</taxon>
        <taxon>Phytophthora</taxon>
    </lineage>
</organism>
<evidence type="ECO:0000313" key="9">
    <source>
        <dbReference type="EMBL" id="KAG2894522.1"/>
    </source>
</evidence>
<evidence type="ECO:0000256" key="5">
    <source>
        <dbReference type="RuleBase" id="RU003465"/>
    </source>
</evidence>
<dbReference type="GO" id="GO:0046872">
    <property type="term" value="F:metal ion binding"/>
    <property type="evidence" value="ECO:0007669"/>
    <property type="project" value="UniProtKB-KW"/>
</dbReference>
<dbReference type="EMBL" id="MJFZ01000922">
    <property type="protein sequence ID" value="RAW24187.1"/>
    <property type="molecule type" value="Genomic_DNA"/>
</dbReference>
<evidence type="ECO:0000256" key="6">
    <source>
        <dbReference type="SAM" id="MobiDB-lite"/>
    </source>
</evidence>
<dbReference type="AlphaFoldDB" id="A0A329RHS8"/>
<evidence type="ECO:0000256" key="4">
    <source>
        <dbReference type="ARBA" id="ARBA00022912"/>
    </source>
</evidence>
<dbReference type="SUPFAM" id="SSF81606">
    <property type="entry name" value="PP2C-like"/>
    <property type="match status" value="1"/>
</dbReference>
<reference evidence="14 15" key="1">
    <citation type="submission" date="2018-01" db="EMBL/GenBank/DDBJ databases">
        <title>Draft genome of the strawberry crown rot pathogen Phytophthora cactorum.</title>
        <authorList>
            <person name="Armitage A.D."/>
            <person name="Lysoe E."/>
            <person name="Nellist C.F."/>
            <person name="Harrison R.J."/>
            <person name="Brurberg M.B."/>
        </authorList>
    </citation>
    <scope>NUCLEOTIDE SEQUENCE [LARGE SCALE GENOMIC DNA]</scope>
    <source>
        <strain evidence="14 15">10300</strain>
    </source>
</reference>
<protein>
    <recommendedName>
        <fullName evidence="7">PPM-type phosphatase domain-containing protein</fullName>
    </recommendedName>
</protein>
<reference evidence="8" key="2">
    <citation type="submission" date="2018-10" db="EMBL/GenBank/DDBJ databases">
        <title>Effector identification in a new, highly contiguous assembly of the strawberry crown rot pathogen Phytophthora cactorum.</title>
        <authorList>
            <person name="Armitage A.D."/>
            <person name="Nellist C.F."/>
            <person name="Bates H."/>
            <person name="Vickerstaff R.J."/>
            <person name="Harrison R.J."/>
        </authorList>
    </citation>
    <scope>NUCLEOTIDE SEQUENCE</scope>
    <source>
        <strain evidence="8">15-7</strain>
        <strain evidence="9">4032</strain>
        <strain evidence="10">4040</strain>
        <strain evidence="11">P415</strain>
        <strain evidence="12">P421</strain>
    </source>
</reference>